<comment type="caution">
    <text evidence="3">The sequence shown here is derived from an EMBL/GenBank/DDBJ whole genome shotgun (WGS) entry which is preliminary data.</text>
</comment>
<dbReference type="Proteomes" id="UP000885722">
    <property type="component" value="Unassembled WGS sequence"/>
</dbReference>
<sequence>MKRYSLIVTILLFGLSGCMTPPPQLGQPPEAQPPAKGKPVTVVQQNPKLKKAAHPANVPHLRQDVKPPKL</sequence>
<evidence type="ECO:0000313" key="3">
    <source>
        <dbReference type="EMBL" id="HFC03916.1"/>
    </source>
</evidence>
<name>A0A7V2SLV0_9BACT</name>
<evidence type="ECO:0000256" key="1">
    <source>
        <dbReference type="SAM" id="MobiDB-lite"/>
    </source>
</evidence>
<accession>A0A7V2SLV0</accession>
<gene>
    <name evidence="3" type="ORF">ENJ74_03485</name>
</gene>
<organism evidence="3">
    <name type="scientific">Nitratifractor salsuginis</name>
    <dbReference type="NCBI Taxonomy" id="269261"/>
    <lineage>
        <taxon>Bacteria</taxon>
        <taxon>Pseudomonadati</taxon>
        <taxon>Campylobacterota</taxon>
        <taxon>Epsilonproteobacteria</taxon>
        <taxon>Campylobacterales</taxon>
        <taxon>Sulfurovaceae</taxon>
        <taxon>Nitratifractor</taxon>
    </lineage>
</organism>
<feature type="region of interest" description="Disordered" evidence="1">
    <location>
        <begin position="21"/>
        <end position="70"/>
    </location>
</feature>
<feature type="compositionally biased region" description="Pro residues" evidence="1">
    <location>
        <begin position="21"/>
        <end position="32"/>
    </location>
</feature>
<evidence type="ECO:0000256" key="2">
    <source>
        <dbReference type="SAM" id="SignalP"/>
    </source>
</evidence>
<protein>
    <submittedName>
        <fullName evidence="3">Uncharacterized protein</fullName>
    </submittedName>
</protein>
<keyword evidence="2" id="KW-0732">Signal</keyword>
<feature type="signal peptide" evidence="2">
    <location>
        <begin position="1"/>
        <end position="26"/>
    </location>
</feature>
<feature type="compositionally biased region" description="Basic and acidic residues" evidence="1">
    <location>
        <begin position="61"/>
        <end position="70"/>
    </location>
</feature>
<reference evidence="3" key="1">
    <citation type="journal article" date="2020" name="mSystems">
        <title>Genome- and Community-Level Interaction Insights into Carbon Utilization and Element Cycling Functions of Hydrothermarchaeota in Hydrothermal Sediment.</title>
        <authorList>
            <person name="Zhou Z."/>
            <person name="Liu Y."/>
            <person name="Xu W."/>
            <person name="Pan J."/>
            <person name="Luo Z.H."/>
            <person name="Li M."/>
        </authorList>
    </citation>
    <scope>NUCLEOTIDE SEQUENCE [LARGE SCALE GENOMIC DNA]</scope>
    <source>
        <strain evidence="3">HyVt-513</strain>
    </source>
</reference>
<feature type="chain" id="PRO_5031097168" evidence="2">
    <location>
        <begin position="27"/>
        <end position="70"/>
    </location>
</feature>
<dbReference type="AlphaFoldDB" id="A0A7V2SLV0"/>
<proteinExistence type="predicted"/>
<dbReference type="EMBL" id="DRNO01000234">
    <property type="protein sequence ID" value="HFC03916.1"/>
    <property type="molecule type" value="Genomic_DNA"/>
</dbReference>
<dbReference type="PROSITE" id="PS51257">
    <property type="entry name" value="PROKAR_LIPOPROTEIN"/>
    <property type="match status" value="1"/>
</dbReference>